<name>A0A0E0MND1_ORYPU</name>
<feature type="transmembrane region" description="Helical" evidence="1">
    <location>
        <begin position="58"/>
        <end position="80"/>
    </location>
</feature>
<organism evidence="2">
    <name type="scientific">Oryza punctata</name>
    <name type="common">Red rice</name>
    <dbReference type="NCBI Taxonomy" id="4537"/>
    <lineage>
        <taxon>Eukaryota</taxon>
        <taxon>Viridiplantae</taxon>
        <taxon>Streptophyta</taxon>
        <taxon>Embryophyta</taxon>
        <taxon>Tracheophyta</taxon>
        <taxon>Spermatophyta</taxon>
        <taxon>Magnoliopsida</taxon>
        <taxon>Liliopsida</taxon>
        <taxon>Poales</taxon>
        <taxon>Poaceae</taxon>
        <taxon>BOP clade</taxon>
        <taxon>Oryzoideae</taxon>
        <taxon>Oryzeae</taxon>
        <taxon>Oryzinae</taxon>
        <taxon>Oryza</taxon>
    </lineage>
</organism>
<keyword evidence="1" id="KW-0472">Membrane</keyword>
<evidence type="ECO:0000313" key="2">
    <source>
        <dbReference type="EnsemblPlants" id="OPUNC12G13680.3"/>
    </source>
</evidence>
<dbReference type="EnsemblPlants" id="OPUNC12G13680.3">
    <property type="protein sequence ID" value="OPUNC12G13680.3"/>
    <property type="gene ID" value="OPUNC12G13680"/>
</dbReference>
<keyword evidence="3" id="KW-1185">Reference proteome</keyword>
<reference evidence="2" key="2">
    <citation type="submission" date="2018-05" db="EMBL/GenBank/DDBJ databases">
        <title>OpunRS2 (Oryza punctata Reference Sequence Version 2).</title>
        <authorList>
            <person name="Zhang J."/>
            <person name="Kudrna D."/>
            <person name="Lee S."/>
            <person name="Talag J."/>
            <person name="Welchert J."/>
            <person name="Wing R.A."/>
        </authorList>
    </citation>
    <scope>NUCLEOTIDE SEQUENCE [LARGE SCALE GENOMIC DNA]</scope>
</reference>
<reference evidence="2" key="1">
    <citation type="submission" date="2015-04" db="UniProtKB">
        <authorList>
            <consortium name="EnsemblPlants"/>
        </authorList>
    </citation>
    <scope>IDENTIFICATION</scope>
</reference>
<sequence length="99" mass="11240">MAHEHDQSEWKEVDGINSYALFMGYLSMAVKGMGFLVGLWTTVVLLGGFVSMLEKKDFWSLTIITLVQTAGLDFLILLYIRCTSYSSLFFSFLTLYCSQ</sequence>
<accession>A0A0E0MND1</accession>
<dbReference type="Gramene" id="OPUNC12G13680.3">
    <property type="protein sequence ID" value="OPUNC12G13680.3"/>
    <property type="gene ID" value="OPUNC12G13680"/>
</dbReference>
<evidence type="ECO:0000313" key="3">
    <source>
        <dbReference type="Proteomes" id="UP000026962"/>
    </source>
</evidence>
<keyword evidence="1" id="KW-0812">Transmembrane</keyword>
<proteinExistence type="predicted"/>
<dbReference type="Proteomes" id="UP000026962">
    <property type="component" value="Chromosome 12"/>
</dbReference>
<dbReference type="PANTHER" id="PTHR33115:SF22">
    <property type="entry name" value="OS12G0449900 PROTEIN"/>
    <property type="match status" value="1"/>
</dbReference>
<dbReference type="PANTHER" id="PTHR33115">
    <property type="entry name" value="ARM REPEAT SUPERFAMILY PROTEIN"/>
    <property type="match status" value="1"/>
</dbReference>
<protein>
    <submittedName>
        <fullName evidence="2">Uncharacterized protein</fullName>
    </submittedName>
</protein>
<dbReference type="HOGENOM" id="CLU_161660_4_0_1"/>
<keyword evidence="1" id="KW-1133">Transmembrane helix</keyword>
<dbReference type="AlphaFoldDB" id="A0A0E0MND1"/>
<evidence type="ECO:0000256" key="1">
    <source>
        <dbReference type="SAM" id="Phobius"/>
    </source>
</evidence>